<dbReference type="GO" id="GO:0016567">
    <property type="term" value="P:protein ubiquitination"/>
    <property type="evidence" value="ECO:0007669"/>
    <property type="project" value="TreeGrafter"/>
</dbReference>
<reference evidence="6 7" key="1">
    <citation type="submission" date="2014-07" db="EMBL/GenBank/DDBJ databases">
        <title>Genomic and transcriptomic analysis on Apis cerana provide comprehensive insights into honey bee biology.</title>
        <authorList>
            <person name="Diao Q."/>
            <person name="Sun L."/>
            <person name="Zheng H."/>
            <person name="Zheng H."/>
            <person name="Xu S."/>
            <person name="Wang S."/>
            <person name="Zeng Z."/>
            <person name="Hu F."/>
            <person name="Su S."/>
            <person name="Wu J."/>
        </authorList>
    </citation>
    <scope>NUCLEOTIDE SEQUENCE [LARGE SCALE GENOMIC DNA]</scope>
    <source>
        <tissue evidence="6">Pupae without intestine</tissue>
    </source>
</reference>
<dbReference type="InterPro" id="IPR052639">
    <property type="entry name" value="TRAIP_ubiq-protein_ligase"/>
</dbReference>
<keyword evidence="2" id="KW-0862">Zinc</keyword>
<dbReference type="Gene3D" id="3.30.40.10">
    <property type="entry name" value="Zinc/RING finger domain, C3HC4 (zinc finger)"/>
    <property type="match status" value="1"/>
</dbReference>
<dbReference type="Proteomes" id="UP000242457">
    <property type="component" value="Unassembled WGS sequence"/>
</dbReference>
<dbReference type="STRING" id="94128.A0A2A3E884"/>
<dbReference type="EMBL" id="KZ288349">
    <property type="protein sequence ID" value="PBC27416.1"/>
    <property type="molecule type" value="Genomic_DNA"/>
</dbReference>
<dbReference type="GO" id="GO:0090734">
    <property type="term" value="C:site of DNA damage"/>
    <property type="evidence" value="ECO:0007669"/>
    <property type="project" value="TreeGrafter"/>
</dbReference>
<organism evidence="6 7">
    <name type="scientific">Apis cerana cerana</name>
    <name type="common">Oriental honeybee</name>
    <dbReference type="NCBI Taxonomy" id="94128"/>
    <lineage>
        <taxon>Eukaryota</taxon>
        <taxon>Metazoa</taxon>
        <taxon>Ecdysozoa</taxon>
        <taxon>Arthropoda</taxon>
        <taxon>Hexapoda</taxon>
        <taxon>Insecta</taxon>
        <taxon>Pterygota</taxon>
        <taxon>Neoptera</taxon>
        <taxon>Endopterygota</taxon>
        <taxon>Hymenoptera</taxon>
        <taxon>Apocrita</taxon>
        <taxon>Aculeata</taxon>
        <taxon>Apoidea</taxon>
        <taxon>Anthophila</taxon>
        <taxon>Apidae</taxon>
        <taxon>Apis</taxon>
    </lineage>
</organism>
<dbReference type="GO" id="GO:0061630">
    <property type="term" value="F:ubiquitin protein ligase activity"/>
    <property type="evidence" value="ECO:0007669"/>
    <property type="project" value="TreeGrafter"/>
</dbReference>
<feature type="domain" description="RING-type" evidence="5">
    <location>
        <begin position="5"/>
        <end position="46"/>
    </location>
</feature>
<sequence>MNIVCVICSDLLIPSDDVFYTPCGHIFHFACVTQWLERSKTCPHCRERTTLNKIHRIYFNFANNDAINEDTYSLQDKIDKLNFQLMLKEKDIKHYTEKIETLEKQKKGLKQEVGKTEKEIKEKTSTIYALKEQIKYFKEQNLEIEKIKKEMEQLQKNVENYKNIKMLIEASIEDVDEMISRTNDPSTLITYISVMKRQMTISLNKRRELRSNLRSLQQELTKVSMERNSLSQEYSKRMKLEEDIMVCETEKICLQNKLAKMEEEISLMKKSINSNSKTEDILINNLNNDIKQDKIEDINKTKSKKEDVNSKEENQSITKIEIDSPYLPVKSRGVFTLKQHTFQKNNIIKLNSSILTKKPRIQETYTKNENIEINNIVYNGLGGHSKIEQFPHPSKSKTKKIIDTGNKAKKLKIDSTYIIN</sequence>
<dbReference type="SMART" id="SM00184">
    <property type="entry name" value="RING"/>
    <property type="match status" value="1"/>
</dbReference>
<dbReference type="PANTHER" id="PTHR46569">
    <property type="entry name" value="E3 UBIQUITIN-PROTEIN LIGASE TRAIP"/>
    <property type="match status" value="1"/>
</dbReference>
<proteinExistence type="predicted"/>
<evidence type="ECO:0000256" key="4">
    <source>
        <dbReference type="SAM" id="Coils"/>
    </source>
</evidence>
<evidence type="ECO:0000259" key="5">
    <source>
        <dbReference type="PROSITE" id="PS50089"/>
    </source>
</evidence>
<gene>
    <name evidence="6" type="ORF">APICC_00864</name>
</gene>
<evidence type="ECO:0000313" key="6">
    <source>
        <dbReference type="EMBL" id="PBC27416.1"/>
    </source>
</evidence>
<dbReference type="Pfam" id="PF13639">
    <property type="entry name" value="zf-RING_2"/>
    <property type="match status" value="1"/>
</dbReference>
<dbReference type="InterPro" id="IPR001841">
    <property type="entry name" value="Znf_RING"/>
</dbReference>
<feature type="coiled-coil region" evidence="4">
    <location>
        <begin position="199"/>
        <end position="271"/>
    </location>
</feature>
<feature type="coiled-coil region" evidence="4">
    <location>
        <begin position="85"/>
        <end position="171"/>
    </location>
</feature>
<dbReference type="PANTHER" id="PTHR46569:SF1">
    <property type="entry name" value="E3 UBIQUITIN-PROTEIN LIGASE RFWD3-RELATED"/>
    <property type="match status" value="1"/>
</dbReference>
<evidence type="ECO:0000256" key="2">
    <source>
        <dbReference type="ARBA" id="ARBA00022833"/>
    </source>
</evidence>
<evidence type="ECO:0000256" key="1">
    <source>
        <dbReference type="ARBA" id="ARBA00022771"/>
    </source>
</evidence>
<dbReference type="GO" id="GO:0008270">
    <property type="term" value="F:zinc ion binding"/>
    <property type="evidence" value="ECO:0007669"/>
    <property type="project" value="UniProtKB-KW"/>
</dbReference>
<keyword evidence="1 3" id="KW-0863">Zinc-finger</keyword>
<name>A0A2A3E884_APICC</name>
<keyword evidence="7" id="KW-1185">Reference proteome</keyword>
<dbReference type="SUPFAM" id="SSF57850">
    <property type="entry name" value="RING/U-box"/>
    <property type="match status" value="1"/>
</dbReference>
<dbReference type="GO" id="GO:0031297">
    <property type="term" value="P:replication fork processing"/>
    <property type="evidence" value="ECO:0007669"/>
    <property type="project" value="TreeGrafter"/>
</dbReference>
<dbReference type="InterPro" id="IPR013083">
    <property type="entry name" value="Znf_RING/FYVE/PHD"/>
</dbReference>
<dbReference type="PROSITE" id="PS50089">
    <property type="entry name" value="ZF_RING_2"/>
    <property type="match status" value="1"/>
</dbReference>
<protein>
    <submittedName>
        <fullName evidence="6">TRAF-interacting protein</fullName>
    </submittedName>
</protein>
<dbReference type="AlphaFoldDB" id="A0A2A3E884"/>
<evidence type="ECO:0000313" key="7">
    <source>
        <dbReference type="Proteomes" id="UP000242457"/>
    </source>
</evidence>
<dbReference type="GO" id="GO:0005634">
    <property type="term" value="C:nucleus"/>
    <property type="evidence" value="ECO:0007669"/>
    <property type="project" value="TreeGrafter"/>
</dbReference>
<dbReference type="Gene3D" id="1.10.287.1490">
    <property type="match status" value="1"/>
</dbReference>
<keyword evidence="1 3" id="KW-0479">Metal-binding</keyword>
<evidence type="ECO:0000256" key="3">
    <source>
        <dbReference type="PROSITE-ProRule" id="PRU00175"/>
    </source>
</evidence>
<keyword evidence="4" id="KW-0175">Coiled coil</keyword>
<dbReference type="OrthoDB" id="8062037at2759"/>
<accession>A0A2A3E884</accession>